<proteinExistence type="predicted"/>
<name>A0A8B9AQV1_PHODC</name>
<organism evidence="1 2">
    <name type="scientific">Phoenix dactylifera</name>
    <name type="common">Date palm</name>
    <dbReference type="NCBI Taxonomy" id="42345"/>
    <lineage>
        <taxon>Eukaryota</taxon>
        <taxon>Viridiplantae</taxon>
        <taxon>Streptophyta</taxon>
        <taxon>Embryophyta</taxon>
        <taxon>Tracheophyta</taxon>
        <taxon>Spermatophyta</taxon>
        <taxon>Magnoliopsida</taxon>
        <taxon>Liliopsida</taxon>
        <taxon>Arecaceae</taxon>
        <taxon>Coryphoideae</taxon>
        <taxon>Phoeniceae</taxon>
        <taxon>Phoenix</taxon>
    </lineage>
</organism>
<evidence type="ECO:0000313" key="1">
    <source>
        <dbReference type="Proteomes" id="UP000228380"/>
    </source>
</evidence>
<dbReference type="RefSeq" id="XP_038986398.1">
    <property type="nucleotide sequence ID" value="XM_039130470.1"/>
</dbReference>
<sequence length="126" mass="14411">MGPERYGRVRGYGVGVTPTQLSAVSRYTQDARQGSSTAEVCSLKAEMAQIKQSYETRIEEMSQSHRTDMEELKQSQELKIQSLQDQLDHISSFLQRFAPPAWRQGLCFVIASLSQDHYRLAFMDDF</sequence>
<reference evidence="2" key="2">
    <citation type="submission" date="2025-08" db="UniProtKB">
        <authorList>
            <consortium name="RefSeq"/>
        </authorList>
    </citation>
    <scope>IDENTIFICATION</scope>
    <source>
        <tissue evidence="2">Young leaves</tissue>
    </source>
</reference>
<protein>
    <submittedName>
        <fullName evidence="2">Uncharacterized protein LOC120111955</fullName>
    </submittedName>
</protein>
<keyword evidence="1" id="KW-1185">Reference proteome</keyword>
<evidence type="ECO:0000313" key="2">
    <source>
        <dbReference type="RefSeq" id="XP_038986398.1"/>
    </source>
</evidence>
<dbReference type="AlphaFoldDB" id="A0A8B9AQV1"/>
<dbReference type="OrthoDB" id="800175at2759"/>
<dbReference type="Proteomes" id="UP000228380">
    <property type="component" value="Chromosome 9"/>
</dbReference>
<gene>
    <name evidence="2" type="primary">LOC120111955</name>
</gene>
<accession>A0A8B9AQV1</accession>
<dbReference type="KEGG" id="pda:120111955"/>
<reference evidence="1" key="1">
    <citation type="journal article" date="2019" name="Nat. Commun.">
        <title>Genome-wide association mapping of date palm fruit traits.</title>
        <authorList>
            <person name="Hazzouri K.M."/>
            <person name="Gros-Balthazard M."/>
            <person name="Flowers J.M."/>
            <person name="Copetti D."/>
            <person name="Lemansour A."/>
            <person name="Lebrun M."/>
            <person name="Masmoudi K."/>
            <person name="Ferrand S."/>
            <person name="Dhar M.I."/>
            <person name="Fresquez Z.A."/>
            <person name="Rosas U."/>
            <person name="Zhang J."/>
            <person name="Talag J."/>
            <person name="Lee S."/>
            <person name="Kudrna D."/>
            <person name="Powell R.F."/>
            <person name="Leitch I.J."/>
            <person name="Krueger R.R."/>
            <person name="Wing R.A."/>
            <person name="Amiri K.M.A."/>
            <person name="Purugganan M.D."/>
        </authorList>
    </citation>
    <scope>NUCLEOTIDE SEQUENCE [LARGE SCALE GENOMIC DNA]</scope>
    <source>
        <strain evidence="1">cv. Khalas</strain>
    </source>
</reference>
<dbReference type="GeneID" id="120111955"/>